<accession>A0A4U3LUJ3</accession>
<dbReference type="EMBL" id="SZQA01000064">
    <property type="protein sequence ID" value="TKK78894.1"/>
    <property type="molecule type" value="Genomic_DNA"/>
</dbReference>
<dbReference type="InterPro" id="IPR016181">
    <property type="entry name" value="Acyl_CoA_acyltransferase"/>
</dbReference>
<keyword evidence="6" id="KW-1185">Reference proteome</keyword>
<dbReference type="Pfam" id="PF13302">
    <property type="entry name" value="Acetyltransf_3"/>
    <property type="match status" value="1"/>
</dbReference>
<evidence type="ECO:0000313" key="5">
    <source>
        <dbReference type="EMBL" id="TKK78894.1"/>
    </source>
</evidence>
<evidence type="ECO:0000313" key="6">
    <source>
        <dbReference type="Proteomes" id="UP000308705"/>
    </source>
</evidence>
<evidence type="ECO:0000256" key="2">
    <source>
        <dbReference type="ARBA" id="ARBA00023315"/>
    </source>
</evidence>
<dbReference type="OrthoDB" id="2061990at2"/>
<gene>
    <name evidence="5" type="ORF">FDA94_36705</name>
</gene>
<dbReference type="GO" id="GO:0016747">
    <property type="term" value="F:acyltransferase activity, transferring groups other than amino-acyl groups"/>
    <property type="evidence" value="ECO:0007669"/>
    <property type="project" value="InterPro"/>
</dbReference>
<dbReference type="AlphaFoldDB" id="A0A4U3LUJ3"/>
<dbReference type="Gene3D" id="3.40.630.30">
    <property type="match status" value="1"/>
</dbReference>
<dbReference type="CDD" id="cd04301">
    <property type="entry name" value="NAT_SF"/>
    <property type="match status" value="1"/>
</dbReference>
<protein>
    <submittedName>
        <fullName evidence="5">GNAT family N-acetyltransferase</fullName>
    </submittedName>
</protein>
<dbReference type="PANTHER" id="PTHR43792:SF8">
    <property type="entry name" value="[RIBOSOMAL PROTEIN US5]-ALANINE N-ACETYLTRANSFERASE"/>
    <property type="match status" value="1"/>
</dbReference>
<dbReference type="PANTHER" id="PTHR43792">
    <property type="entry name" value="GNAT FAMILY, PUTATIVE (AFU_ORTHOLOGUE AFUA_3G00765)-RELATED-RELATED"/>
    <property type="match status" value="1"/>
</dbReference>
<keyword evidence="2" id="KW-0012">Acyltransferase</keyword>
<dbReference type="Proteomes" id="UP000308705">
    <property type="component" value="Unassembled WGS sequence"/>
</dbReference>
<comment type="similarity">
    <text evidence="3">Belongs to the acetyltransferase family. RimJ subfamily.</text>
</comment>
<keyword evidence="1 5" id="KW-0808">Transferase</keyword>
<dbReference type="InterPro" id="IPR051531">
    <property type="entry name" value="N-acetyltransferase"/>
</dbReference>
<comment type="caution">
    <text evidence="5">The sequence shown here is derived from an EMBL/GenBank/DDBJ whole genome shotgun (WGS) entry which is preliminary data.</text>
</comment>
<dbReference type="SUPFAM" id="SSF55729">
    <property type="entry name" value="Acyl-CoA N-acyltransferases (Nat)"/>
    <property type="match status" value="1"/>
</dbReference>
<reference evidence="5 6" key="1">
    <citation type="submission" date="2019-04" db="EMBL/GenBank/DDBJ databases">
        <title>Herbidospora sp. NEAU-GS14.nov., a novel actinomycete isolated from soil.</title>
        <authorList>
            <person name="Han L."/>
        </authorList>
    </citation>
    <scope>NUCLEOTIDE SEQUENCE [LARGE SCALE GENOMIC DNA]</scope>
    <source>
        <strain evidence="5 6">NEAU-GS14</strain>
    </source>
</reference>
<feature type="domain" description="N-acetyltransferase" evidence="4">
    <location>
        <begin position="26"/>
        <end position="178"/>
    </location>
</feature>
<dbReference type="PROSITE" id="PS51186">
    <property type="entry name" value="GNAT"/>
    <property type="match status" value="1"/>
</dbReference>
<evidence type="ECO:0000256" key="1">
    <source>
        <dbReference type="ARBA" id="ARBA00022679"/>
    </source>
</evidence>
<proteinExistence type="inferred from homology"/>
<organism evidence="5 6">
    <name type="scientific">Herbidospora galbida</name>
    <dbReference type="NCBI Taxonomy" id="2575442"/>
    <lineage>
        <taxon>Bacteria</taxon>
        <taxon>Bacillati</taxon>
        <taxon>Actinomycetota</taxon>
        <taxon>Actinomycetes</taxon>
        <taxon>Streptosporangiales</taxon>
        <taxon>Streptosporangiaceae</taxon>
        <taxon>Herbidospora</taxon>
    </lineage>
</organism>
<evidence type="ECO:0000256" key="3">
    <source>
        <dbReference type="ARBA" id="ARBA00038502"/>
    </source>
</evidence>
<sequence length="180" mass="20010">MRDRPQPSLTTGDLLLRPFRESGDEPIVMAAFADPDIRLWNLEHEADAARAANVIARWRARWTLETGASWVVERDGLAVGRVALRTVELELGLGEIAYWTLPEGRGRGGTTAAVSEVTRWAFDDLGLHRLELRHAIANPASCRVAERAGFVLEGILHSSLLHANGWHDMHLHARITTRPS</sequence>
<dbReference type="InterPro" id="IPR000182">
    <property type="entry name" value="GNAT_dom"/>
</dbReference>
<name>A0A4U3LUJ3_9ACTN</name>
<evidence type="ECO:0000259" key="4">
    <source>
        <dbReference type="PROSITE" id="PS51186"/>
    </source>
</evidence>